<dbReference type="Gene3D" id="3.40.1350.10">
    <property type="match status" value="1"/>
</dbReference>
<keyword evidence="2" id="KW-1185">Reference proteome</keyword>
<gene>
    <name evidence="1" type="ORF">Dcar01_02362</name>
</gene>
<dbReference type="InterPro" id="IPR011856">
    <property type="entry name" value="tRNA_endonuc-like_dom_sf"/>
</dbReference>
<proteinExistence type="predicted"/>
<evidence type="ECO:0000313" key="2">
    <source>
        <dbReference type="Proteomes" id="UP001401887"/>
    </source>
</evidence>
<organism evidence="1 2">
    <name type="scientific">Deinococcus carri</name>
    <dbReference type="NCBI Taxonomy" id="1211323"/>
    <lineage>
        <taxon>Bacteria</taxon>
        <taxon>Thermotogati</taxon>
        <taxon>Deinococcota</taxon>
        <taxon>Deinococci</taxon>
        <taxon>Deinococcales</taxon>
        <taxon>Deinococcaceae</taxon>
        <taxon>Deinococcus</taxon>
    </lineage>
</organism>
<evidence type="ECO:0000313" key="1">
    <source>
        <dbReference type="EMBL" id="GAA5513618.1"/>
    </source>
</evidence>
<dbReference type="EMBL" id="BAABRP010000009">
    <property type="protein sequence ID" value="GAA5513618.1"/>
    <property type="molecule type" value="Genomic_DNA"/>
</dbReference>
<reference evidence="1 2" key="1">
    <citation type="submission" date="2024-02" db="EMBL/GenBank/DDBJ databases">
        <title>Deinococcus carri NBRC 110142.</title>
        <authorList>
            <person name="Ichikawa N."/>
            <person name="Katano-Makiyama Y."/>
            <person name="Hidaka K."/>
        </authorList>
    </citation>
    <scope>NUCLEOTIDE SEQUENCE [LARGE SCALE GENOMIC DNA]</scope>
    <source>
        <strain evidence="1 2">NBRC 110142</strain>
    </source>
</reference>
<dbReference type="Proteomes" id="UP001401887">
    <property type="component" value="Unassembled WGS sequence"/>
</dbReference>
<dbReference type="RefSeq" id="WP_345465369.1">
    <property type="nucleotide sequence ID" value="NZ_BAABRP010000009.1"/>
</dbReference>
<accession>A0ABP9WAP9</accession>
<evidence type="ECO:0008006" key="3">
    <source>
        <dbReference type="Google" id="ProtNLM"/>
    </source>
</evidence>
<comment type="caution">
    <text evidence="1">The sequence shown here is derived from an EMBL/GenBank/DDBJ whole genome shotgun (WGS) entry which is preliminary data.</text>
</comment>
<sequence length="93" mass="10575">MKKLTECGWSVQESLKGSSKGGTVWYTPGWPDLVVYLEDGQRRLWFAELKQPGNKPTAEQLACHLRLRASGFTVVVAWTLQELLVTEAQERLR</sequence>
<protein>
    <recommendedName>
        <fullName evidence="3">VRR-NUC domain-containing protein</fullName>
    </recommendedName>
</protein>
<name>A0ABP9WAP9_9DEIO</name>